<feature type="compositionally biased region" description="Acidic residues" evidence="1">
    <location>
        <begin position="225"/>
        <end position="252"/>
    </location>
</feature>
<reference evidence="2 3" key="1">
    <citation type="submission" date="2017-03" db="EMBL/GenBank/DDBJ databases">
        <title>Genomes of endolithic fungi from Antarctica.</title>
        <authorList>
            <person name="Coleine C."/>
            <person name="Masonjones S."/>
            <person name="Stajich J.E."/>
        </authorList>
    </citation>
    <scope>NUCLEOTIDE SEQUENCE [LARGE SCALE GENOMIC DNA]</scope>
    <source>
        <strain evidence="2 3">CCFEE 5187</strain>
    </source>
</reference>
<feature type="region of interest" description="Disordered" evidence="1">
    <location>
        <begin position="214"/>
        <end position="265"/>
    </location>
</feature>
<evidence type="ECO:0000313" key="3">
    <source>
        <dbReference type="Proteomes" id="UP000308768"/>
    </source>
</evidence>
<dbReference type="AlphaFoldDB" id="A0A4U0XL63"/>
<organism evidence="2 3">
    <name type="scientific">Cryomyces minteri</name>
    <dbReference type="NCBI Taxonomy" id="331657"/>
    <lineage>
        <taxon>Eukaryota</taxon>
        <taxon>Fungi</taxon>
        <taxon>Dikarya</taxon>
        <taxon>Ascomycota</taxon>
        <taxon>Pezizomycotina</taxon>
        <taxon>Dothideomycetes</taxon>
        <taxon>Dothideomycetes incertae sedis</taxon>
        <taxon>Cryomyces</taxon>
    </lineage>
</organism>
<comment type="caution">
    <text evidence="2">The sequence shown here is derived from an EMBL/GenBank/DDBJ whole genome shotgun (WGS) entry which is preliminary data.</text>
</comment>
<proteinExistence type="predicted"/>
<evidence type="ECO:0000313" key="2">
    <source>
        <dbReference type="EMBL" id="TKA76113.1"/>
    </source>
</evidence>
<keyword evidence="3" id="KW-1185">Reference proteome</keyword>
<evidence type="ECO:0000256" key="1">
    <source>
        <dbReference type="SAM" id="MobiDB-lite"/>
    </source>
</evidence>
<gene>
    <name evidence="2" type="ORF">B0A49_03514</name>
</gene>
<accession>A0A4U0XL63</accession>
<dbReference type="Proteomes" id="UP000308768">
    <property type="component" value="Unassembled WGS sequence"/>
</dbReference>
<sequence length="476" mass="53381">MEHRGHREVSVQVSGVQRGLERFPFGQGHEDESPPVMGRWRCNLTGLSQVHNLYFVAYSHEIWVYQPQFPTQELPKEPSFVFKLPLSTPGLPGYIDPQNPHGINNLVIGFLGNEEIIAVVCDDGDVIAHYTQDFNDAVERRQTPDSLDAPPDDLSPVFFHANVGMSAWGLAIHTEARMIAVSGPGVSNLDDEERTWKYWDISDSRTEVKDSSVWYGNAGRPLSDDHEESLYDNEDEGEDEDEDEEEDEEEESVMGGYPGAVGDIHERPEDFRSRVLFLDDDRVCDNTRRPIRPVPKLACPLLFASVADIYLLQPWSNPDEPASCSPIVALADSLYQKPSEHTSRCNVFDRFNLSAQIPDLGVIVLASQKGRVAVLALTQVQTQVSEPTGDSFVRKVERTVFAYRLDRILPFHSQEKAGQRPNAPLLGIAVGPIQGTAGEGRTRRWRLMLHYLDYTVLSYEIGKGRDDVLGVQNLIV</sequence>
<protein>
    <submittedName>
        <fullName evidence="2">Uncharacterized protein</fullName>
    </submittedName>
</protein>
<dbReference type="STRING" id="331657.A0A4U0XL63"/>
<dbReference type="OrthoDB" id="5591786at2759"/>
<dbReference type="EMBL" id="NAJN01000254">
    <property type="protein sequence ID" value="TKA76113.1"/>
    <property type="molecule type" value="Genomic_DNA"/>
</dbReference>
<name>A0A4U0XL63_9PEZI</name>